<protein>
    <submittedName>
        <fullName evidence="1">Uncharacterized protein</fullName>
    </submittedName>
</protein>
<evidence type="ECO:0000313" key="1">
    <source>
        <dbReference type="EMBL" id="KAH7964855.1"/>
    </source>
</evidence>
<gene>
    <name evidence="1" type="ORF">HPB49_001912</name>
</gene>
<sequence>MHQEAGVVPFASTGEALLRPHFGLGAVGCTQLHRAMGEQEDLSTADSGYSDDAELREVFVLLDRDCDLELSFDELKTAVRALGLAVSEAEMEEVREELEACAGRTTVDYMGFLSVLAKLEFGHLRLPERSSAQERETRRALEILDPSATGLVSVRDVRWLLTAIGEKLTVEEVNQVLGELGCGGEDDDRVPYKELVDMLFRDS</sequence>
<keyword evidence="2" id="KW-1185">Reference proteome</keyword>
<reference evidence="1" key="1">
    <citation type="submission" date="2020-05" db="EMBL/GenBank/DDBJ databases">
        <title>Large-scale comparative analyses of tick genomes elucidate their genetic diversity and vector capacities.</title>
        <authorList>
            <person name="Jia N."/>
            <person name="Wang J."/>
            <person name="Shi W."/>
            <person name="Du L."/>
            <person name="Sun Y."/>
            <person name="Zhan W."/>
            <person name="Jiang J."/>
            <person name="Wang Q."/>
            <person name="Zhang B."/>
            <person name="Ji P."/>
            <person name="Sakyi L.B."/>
            <person name="Cui X."/>
            <person name="Yuan T."/>
            <person name="Jiang B."/>
            <person name="Yang W."/>
            <person name="Lam T.T.-Y."/>
            <person name="Chang Q."/>
            <person name="Ding S."/>
            <person name="Wang X."/>
            <person name="Zhu J."/>
            <person name="Ruan X."/>
            <person name="Zhao L."/>
            <person name="Wei J."/>
            <person name="Que T."/>
            <person name="Du C."/>
            <person name="Cheng J."/>
            <person name="Dai P."/>
            <person name="Han X."/>
            <person name="Huang E."/>
            <person name="Gao Y."/>
            <person name="Liu J."/>
            <person name="Shao H."/>
            <person name="Ye R."/>
            <person name="Li L."/>
            <person name="Wei W."/>
            <person name="Wang X."/>
            <person name="Wang C."/>
            <person name="Yang T."/>
            <person name="Huo Q."/>
            <person name="Li W."/>
            <person name="Guo W."/>
            <person name="Chen H."/>
            <person name="Zhou L."/>
            <person name="Ni X."/>
            <person name="Tian J."/>
            <person name="Zhou Y."/>
            <person name="Sheng Y."/>
            <person name="Liu T."/>
            <person name="Pan Y."/>
            <person name="Xia L."/>
            <person name="Li J."/>
            <person name="Zhao F."/>
            <person name="Cao W."/>
        </authorList>
    </citation>
    <scope>NUCLEOTIDE SEQUENCE</scope>
    <source>
        <strain evidence="1">Dsil-2018</strain>
    </source>
</reference>
<dbReference type="Proteomes" id="UP000821865">
    <property type="component" value="Chromosome 2"/>
</dbReference>
<name>A0ACB8D9X7_DERSI</name>
<proteinExistence type="predicted"/>
<comment type="caution">
    <text evidence="1">The sequence shown here is derived from an EMBL/GenBank/DDBJ whole genome shotgun (WGS) entry which is preliminary data.</text>
</comment>
<accession>A0ACB8D9X7</accession>
<dbReference type="EMBL" id="CM023471">
    <property type="protein sequence ID" value="KAH7964855.1"/>
    <property type="molecule type" value="Genomic_DNA"/>
</dbReference>
<organism evidence="1 2">
    <name type="scientific">Dermacentor silvarum</name>
    <name type="common">Tick</name>
    <dbReference type="NCBI Taxonomy" id="543639"/>
    <lineage>
        <taxon>Eukaryota</taxon>
        <taxon>Metazoa</taxon>
        <taxon>Ecdysozoa</taxon>
        <taxon>Arthropoda</taxon>
        <taxon>Chelicerata</taxon>
        <taxon>Arachnida</taxon>
        <taxon>Acari</taxon>
        <taxon>Parasitiformes</taxon>
        <taxon>Ixodida</taxon>
        <taxon>Ixodoidea</taxon>
        <taxon>Ixodidae</taxon>
        <taxon>Rhipicephalinae</taxon>
        <taxon>Dermacentor</taxon>
    </lineage>
</organism>
<evidence type="ECO:0000313" key="2">
    <source>
        <dbReference type="Proteomes" id="UP000821865"/>
    </source>
</evidence>